<keyword evidence="1" id="KW-0862">Zinc</keyword>
<dbReference type="InterPro" id="IPR013087">
    <property type="entry name" value="Znf_C2H2_type"/>
</dbReference>
<dbReference type="InterPro" id="IPR036236">
    <property type="entry name" value="Znf_C2H2_sf"/>
</dbReference>
<dbReference type="SUPFAM" id="SSF57667">
    <property type="entry name" value="beta-beta-alpha zinc fingers"/>
    <property type="match status" value="1"/>
</dbReference>
<feature type="domain" description="C2H2-type" evidence="3">
    <location>
        <begin position="44"/>
        <end position="71"/>
    </location>
</feature>
<dbReference type="Proteomes" id="UP001154078">
    <property type="component" value="Chromosome 1"/>
</dbReference>
<evidence type="ECO:0000259" key="3">
    <source>
        <dbReference type="PROSITE" id="PS50157"/>
    </source>
</evidence>
<dbReference type="Gene3D" id="3.30.160.60">
    <property type="entry name" value="Classic Zinc Finger"/>
    <property type="match status" value="1"/>
</dbReference>
<proteinExistence type="predicted"/>
<gene>
    <name evidence="4" type="ORF">MELIAE_LOCUS1417</name>
</gene>
<keyword evidence="1" id="KW-0863">Zinc-finger</keyword>
<organism evidence="4 5">
    <name type="scientific">Brassicogethes aeneus</name>
    <name type="common">Rape pollen beetle</name>
    <name type="synonym">Meligethes aeneus</name>
    <dbReference type="NCBI Taxonomy" id="1431903"/>
    <lineage>
        <taxon>Eukaryota</taxon>
        <taxon>Metazoa</taxon>
        <taxon>Ecdysozoa</taxon>
        <taxon>Arthropoda</taxon>
        <taxon>Hexapoda</taxon>
        <taxon>Insecta</taxon>
        <taxon>Pterygota</taxon>
        <taxon>Neoptera</taxon>
        <taxon>Endopterygota</taxon>
        <taxon>Coleoptera</taxon>
        <taxon>Polyphaga</taxon>
        <taxon>Cucujiformia</taxon>
        <taxon>Nitidulidae</taxon>
        <taxon>Meligethinae</taxon>
        <taxon>Brassicogethes</taxon>
    </lineage>
</organism>
<keyword evidence="1" id="KW-0479">Metal-binding</keyword>
<keyword evidence="2" id="KW-1133">Transmembrane helix</keyword>
<dbReference type="PROSITE" id="PS00028">
    <property type="entry name" value="ZINC_FINGER_C2H2_1"/>
    <property type="match status" value="1"/>
</dbReference>
<protein>
    <recommendedName>
        <fullName evidence="3">C2H2-type domain-containing protein</fullName>
    </recommendedName>
</protein>
<dbReference type="GO" id="GO:0008270">
    <property type="term" value="F:zinc ion binding"/>
    <property type="evidence" value="ECO:0007669"/>
    <property type="project" value="UniProtKB-KW"/>
</dbReference>
<dbReference type="EMBL" id="OV121132">
    <property type="protein sequence ID" value="CAH0547425.1"/>
    <property type="molecule type" value="Genomic_DNA"/>
</dbReference>
<dbReference type="Pfam" id="PF13894">
    <property type="entry name" value="zf-C2H2_4"/>
    <property type="match status" value="1"/>
</dbReference>
<reference evidence="4" key="1">
    <citation type="submission" date="2021-12" db="EMBL/GenBank/DDBJ databases">
        <authorList>
            <person name="King R."/>
        </authorList>
    </citation>
    <scope>NUCLEOTIDE SEQUENCE</scope>
</reference>
<evidence type="ECO:0000256" key="2">
    <source>
        <dbReference type="SAM" id="Phobius"/>
    </source>
</evidence>
<evidence type="ECO:0000313" key="5">
    <source>
        <dbReference type="Proteomes" id="UP001154078"/>
    </source>
</evidence>
<dbReference type="AlphaFoldDB" id="A0A9P0ASS4"/>
<keyword evidence="2" id="KW-0472">Membrane</keyword>
<keyword evidence="5" id="KW-1185">Reference proteome</keyword>
<evidence type="ECO:0000313" key="4">
    <source>
        <dbReference type="EMBL" id="CAH0547425.1"/>
    </source>
</evidence>
<dbReference type="Pfam" id="PF00096">
    <property type="entry name" value="zf-C2H2"/>
    <property type="match status" value="1"/>
</dbReference>
<dbReference type="SMART" id="SM00355">
    <property type="entry name" value="ZnF_C2H2"/>
    <property type="match status" value="2"/>
</dbReference>
<feature type="domain" description="C2H2-type" evidence="3">
    <location>
        <begin position="73"/>
        <end position="99"/>
    </location>
</feature>
<evidence type="ECO:0000256" key="1">
    <source>
        <dbReference type="PROSITE-ProRule" id="PRU00042"/>
    </source>
</evidence>
<sequence>MKHHELEVLNDILSLFTKYLLLTWMIFLLNYFNIFLIYYYLFLHVCNRCGKSYKNKTSLSRHVHHECGISPQFKCVICTKQFKRRDRLKRHEKEVHSTQ</sequence>
<feature type="transmembrane region" description="Helical" evidence="2">
    <location>
        <begin position="20"/>
        <end position="41"/>
    </location>
</feature>
<dbReference type="OrthoDB" id="3437960at2759"/>
<dbReference type="PROSITE" id="PS50157">
    <property type="entry name" value="ZINC_FINGER_C2H2_2"/>
    <property type="match status" value="2"/>
</dbReference>
<keyword evidence="2" id="KW-0812">Transmembrane</keyword>
<name>A0A9P0ASS4_BRAAE</name>
<accession>A0A9P0ASS4</accession>